<sequence length="136" mass="15837">MEAIHPIRVMLFWDSEIARDAYGPYFTGVVMNNDEEMRYLWTIPPHQAKKGIHIRIEFEQIQQHSIPIIHDRNTTNMTEHITPVTQIVSDKPSILYTNINNDNNKVDESDGDDVIYSQSESNDDNDPKERELQTPL</sequence>
<reference evidence="2" key="1">
    <citation type="journal article" date="2023" name="Nat. Plants">
        <title>Single-cell RNA sequencing provides a high-resolution roadmap for understanding the multicellular compartmentation of specialized metabolism.</title>
        <authorList>
            <person name="Sun S."/>
            <person name="Shen X."/>
            <person name="Li Y."/>
            <person name="Li Y."/>
            <person name="Wang S."/>
            <person name="Li R."/>
            <person name="Zhang H."/>
            <person name="Shen G."/>
            <person name="Guo B."/>
            <person name="Wei J."/>
            <person name="Xu J."/>
            <person name="St-Pierre B."/>
            <person name="Chen S."/>
            <person name="Sun C."/>
        </authorList>
    </citation>
    <scope>NUCLEOTIDE SEQUENCE [LARGE SCALE GENOMIC DNA]</scope>
</reference>
<comment type="caution">
    <text evidence="1">The sequence shown here is derived from an EMBL/GenBank/DDBJ whole genome shotgun (WGS) entry which is preliminary data.</text>
</comment>
<protein>
    <submittedName>
        <fullName evidence="1">Uncharacterized protein</fullName>
    </submittedName>
</protein>
<keyword evidence="2" id="KW-1185">Reference proteome</keyword>
<dbReference type="Proteomes" id="UP001060085">
    <property type="component" value="Linkage Group LG04"/>
</dbReference>
<evidence type="ECO:0000313" key="2">
    <source>
        <dbReference type="Proteomes" id="UP001060085"/>
    </source>
</evidence>
<name>A0ACC0B2Z2_CATRO</name>
<gene>
    <name evidence="1" type="ORF">M9H77_16856</name>
</gene>
<proteinExistence type="predicted"/>
<evidence type="ECO:0000313" key="1">
    <source>
        <dbReference type="EMBL" id="KAI5667003.1"/>
    </source>
</evidence>
<organism evidence="1 2">
    <name type="scientific">Catharanthus roseus</name>
    <name type="common">Madagascar periwinkle</name>
    <name type="synonym">Vinca rosea</name>
    <dbReference type="NCBI Taxonomy" id="4058"/>
    <lineage>
        <taxon>Eukaryota</taxon>
        <taxon>Viridiplantae</taxon>
        <taxon>Streptophyta</taxon>
        <taxon>Embryophyta</taxon>
        <taxon>Tracheophyta</taxon>
        <taxon>Spermatophyta</taxon>
        <taxon>Magnoliopsida</taxon>
        <taxon>eudicotyledons</taxon>
        <taxon>Gunneridae</taxon>
        <taxon>Pentapetalae</taxon>
        <taxon>asterids</taxon>
        <taxon>lamiids</taxon>
        <taxon>Gentianales</taxon>
        <taxon>Apocynaceae</taxon>
        <taxon>Rauvolfioideae</taxon>
        <taxon>Vinceae</taxon>
        <taxon>Catharanthinae</taxon>
        <taxon>Catharanthus</taxon>
    </lineage>
</organism>
<dbReference type="EMBL" id="CM044704">
    <property type="protein sequence ID" value="KAI5667003.1"/>
    <property type="molecule type" value="Genomic_DNA"/>
</dbReference>
<accession>A0ACC0B2Z2</accession>